<evidence type="ECO:0000256" key="2">
    <source>
        <dbReference type="ARBA" id="ARBA00004922"/>
    </source>
</evidence>
<accession>A0A165N0F5</accession>
<sequence>MDVQLVVATGVVLLASAFVTLVVLSPLPLATTDEERTYVSATSPLPTPLPNALAIQPSLKLSVIVPAYNESLRLPVMLDDALEHLRKTPERTFEVIVVDDESKDDTSAFALSYSEKYKDLAEIRVVRLRKNRGKGGGIKHGMLHARGERLLMVDADGASRFADLDKLWTELDGVVASDKEGRAVAVGSRAHLVGTEAVVKRSAIRNFLMYSFHTVLKTLGVGHIRDTQCGFKLFTRPAAIQLFSSLNISTWIFDVELLILALLLDIPVVEVPVHWHEVEGSKLRLLNDSVGMLKDLIVIRVNYALGRWKPKRQ</sequence>
<dbReference type="GO" id="GO:0004581">
    <property type="term" value="F:dolichyl-phosphate beta-glucosyltransferase activity"/>
    <property type="evidence" value="ECO:0007669"/>
    <property type="project" value="UniProtKB-EC"/>
</dbReference>
<keyword evidence="9" id="KW-0735">Signal-anchor</keyword>
<keyword evidence="10" id="KW-1133">Transmembrane helix</keyword>
<name>A0A165N0F5_EXIGL</name>
<comment type="similarity">
    <text evidence="3">Belongs to the glycosyltransferase 2 family.</text>
</comment>
<dbReference type="EMBL" id="KV425904">
    <property type="protein sequence ID" value="KZW00027.1"/>
    <property type="molecule type" value="Genomic_DNA"/>
</dbReference>
<keyword evidence="6" id="KW-0808">Transferase</keyword>
<keyword evidence="11" id="KW-0472">Membrane</keyword>
<reference evidence="14 15" key="1">
    <citation type="journal article" date="2016" name="Mol. Biol. Evol.">
        <title>Comparative Genomics of Early-Diverging Mushroom-Forming Fungi Provides Insights into the Origins of Lignocellulose Decay Capabilities.</title>
        <authorList>
            <person name="Nagy L.G."/>
            <person name="Riley R."/>
            <person name="Tritt A."/>
            <person name="Adam C."/>
            <person name="Daum C."/>
            <person name="Floudas D."/>
            <person name="Sun H."/>
            <person name="Yadav J.S."/>
            <person name="Pangilinan J."/>
            <person name="Larsson K.H."/>
            <person name="Matsuura K."/>
            <person name="Barry K."/>
            <person name="Labutti K."/>
            <person name="Kuo R."/>
            <person name="Ohm R.A."/>
            <person name="Bhattacharya S.S."/>
            <person name="Shirouzu T."/>
            <person name="Yoshinaga Y."/>
            <person name="Martin F.M."/>
            <person name="Grigoriev I.V."/>
            <person name="Hibbett D.S."/>
        </authorList>
    </citation>
    <scope>NUCLEOTIDE SEQUENCE [LARGE SCALE GENOMIC DNA]</scope>
    <source>
        <strain evidence="14 15">HHB12029</strain>
    </source>
</reference>
<evidence type="ECO:0000256" key="1">
    <source>
        <dbReference type="ARBA" id="ARBA00004389"/>
    </source>
</evidence>
<evidence type="ECO:0000256" key="9">
    <source>
        <dbReference type="ARBA" id="ARBA00022968"/>
    </source>
</evidence>
<keyword evidence="7" id="KW-0812">Transmembrane</keyword>
<evidence type="ECO:0000256" key="8">
    <source>
        <dbReference type="ARBA" id="ARBA00022824"/>
    </source>
</evidence>
<evidence type="ECO:0000256" key="3">
    <source>
        <dbReference type="ARBA" id="ARBA00006739"/>
    </source>
</evidence>
<dbReference type="PANTHER" id="PTHR10859">
    <property type="entry name" value="GLYCOSYL TRANSFERASE"/>
    <property type="match status" value="1"/>
</dbReference>
<evidence type="ECO:0000256" key="4">
    <source>
        <dbReference type="ARBA" id="ARBA00012583"/>
    </source>
</evidence>
<comment type="subcellular location">
    <subcellularLocation>
        <location evidence="1">Endoplasmic reticulum membrane</location>
        <topology evidence="1">Single-pass membrane protein</topology>
    </subcellularLocation>
</comment>
<dbReference type="EC" id="2.4.1.117" evidence="4"/>
<dbReference type="InterPro" id="IPR029044">
    <property type="entry name" value="Nucleotide-diphossugar_trans"/>
</dbReference>
<keyword evidence="8" id="KW-0256">Endoplasmic reticulum</keyword>
<evidence type="ECO:0000259" key="13">
    <source>
        <dbReference type="Pfam" id="PF00535"/>
    </source>
</evidence>
<evidence type="ECO:0000256" key="12">
    <source>
        <dbReference type="ARBA" id="ARBA00045097"/>
    </source>
</evidence>
<comment type="catalytic activity">
    <reaction evidence="12">
        <text>a di-trans,poly-cis-dolichyl phosphate + UDP-alpha-D-glucose = a di-trans,poly-cis-dolichyl beta-D-glucosyl phosphate + UDP</text>
        <dbReference type="Rhea" id="RHEA:15401"/>
        <dbReference type="Rhea" id="RHEA-COMP:19498"/>
        <dbReference type="Rhea" id="RHEA-COMP:19502"/>
        <dbReference type="ChEBI" id="CHEBI:57525"/>
        <dbReference type="ChEBI" id="CHEBI:57683"/>
        <dbReference type="ChEBI" id="CHEBI:58223"/>
        <dbReference type="ChEBI" id="CHEBI:58885"/>
        <dbReference type="EC" id="2.4.1.117"/>
    </reaction>
    <physiologicalReaction direction="left-to-right" evidence="12">
        <dbReference type="Rhea" id="RHEA:15402"/>
    </physiologicalReaction>
</comment>
<dbReference type="GO" id="GO:0006487">
    <property type="term" value="P:protein N-linked glycosylation"/>
    <property type="evidence" value="ECO:0007669"/>
    <property type="project" value="TreeGrafter"/>
</dbReference>
<evidence type="ECO:0000313" key="15">
    <source>
        <dbReference type="Proteomes" id="UP000077266"/>
    </source>
</evidence>
<keyword evidence="5" id="KW-0328">Glycosyltransferase</keyword>
<dbReference type="InParanoid" id="A0A165N0F5"/>
<dbReference type="STRING" id="1314781.A0A165N0F5"/>
<evidence type="ECO:0000256" key="7">
    <source>
        <dbReference type="ARBA" id="ARBA00022692"/>
    </source>
</evidence>
<dbReference type="InterPro" id="IPR035518">
    <property type="entry name" value="DPG_synthase"/>
</dbReference>
<dbReference type="PANTHER" id="PTHR10859:SF91">
    <property type="entry name" value="DOLICHYL-PHOSPHATE BETA-GLUCOSYLTRANSFERASE"/>
    <property type="match status" value="1"/>
</dbReference>
<evidence type="ECO:0000256" key="10">
    <source>
        <dbReference type="ARBA" id="ARBA00022989"/>
    </source>
</evidence>
<keyword evidence="15" id="KW-1185">Reference proteome</keyword>
<proteinExistence type="inferred from homology"/>
<feature type="domain" description="Glycosyltransferase 2-like" evidence="13">
    <location>
        <begin position="62"/>
        <end position="236"/>
    </location>
</feature>
<dbReference type="GO" id="GO:0005789">
    <property type="term" value="C:endoplasmic reticulum membrane"/>
    <property type="evidence" value="ECO:0007669"/>
    <property type="project" value="UniProtKB-SubCell"/>
</dbReference>
<dbReference type="AlphaFoldDB" id="A0A165N0F5"/>
<protein>
    <recommendedName>
        <fullName evidence="4">dolichyl-phosphate beta-glucosyltransferase</fullName>
        <ecNumber evidence="4">2.4.1.117</ecNumber>
    </recommendedName>
</protein>
<dbReference type="CDD" id="cd04188">
    <property type="entry name" value="DPG_synthase"/>
    <property type="match status" value="1"/>
</dbReference>
<dbReference type="FunCoup" id="A0A165N0F5">
    <property type="interactions" value="522"/>
</dbReference>
<organism evidence="14 15">
    <name type="scientific">Exidia glandulosa HHB12029</name>
    <dbReference type="NCBI Taxonomy" id="1314781"/>
    <lineage>
        <taxon>Eukaryota</taxon>
        <taxon>Fungi</taxon>
        <taxon>Dikarya</taxon>
        <taxon>Basidiomycota</taxon>
        <taxon>Agaricomycotina</taxon>
        <taxon>Agaricomycetes</taxon>
        <taxon>Auriculariales</taxon>
        <taxon>Exidiaceae</taxon>
        <taxon>Exidia</taxon>
    </lineage>
</organism>
<evidence type="ECO:0000256" key="6">
    <source>
        <dbReference type="ARBA" id="ARBA00022679"/>
    </source>
</evidence>
<evidence type="ECO:0000256" key="5">
    <source>
        <dbReference type="ARBA" id="ARBA00022676"/>
    </source>
</evidence>
<dbReference type="SUPFAM" id="SSF53448">
    <property type="entry name" value="Nucleotide-diphospho-sugar transferases"/>
    <property type="match status" value="1"/>
</dbReference>
<dbReference type="InterPro" id="IPR001173">
    <property type="entry name" value="Glyco_trans_2-like"/>
</dbReference>
<comment type="pathway">
    <text evidence="2">Protein modification; protein glycosylation.</text>
</comment>
<evidence type="ECO:0000313" key="14">
    <source>
        <dbReference type="EMBL" id="KZW00027.1"/>
    </source>
</evidence>
<gene>
    <name evidence="14" type="ORF">EXIGLDRAFT_723178</name>
</gene>
<dbReference type="Pfam" id="PF00535">
    <property type="entry name" value="Glycos_transf_2"/>
    <property type="match status" value="1"/>
</dbReference>
<dbReference type="OrthoDB" id="3784at2759"/>
<dbReference type="Gene3D" id="3.90.550.10">
    <property type="entry name" value="Spore Coat Polysaccharide Biosynthesis Protein SpsA, Chain A"/>
    <property type="match status" value="1"/>
</dbReference>
<dbReference type="Proteomes" id="UP000077266">
    <property type="component" value="Unassembled WGS sequence"/>
</dbReference>
<evidence type="ECO:0000256" key="11">
    <source>
        <dbReference type="ARBA" id="ARBA00023136"/>
    </source>
</evidence>